<dbReference type="GO" id="GO:0097255">
    <property type="term" value="C:R2TP complex"/>
    <property type="evidence" value="ECO:0007669"/>
    <property type="project" value="TreeGrafter"/>
</dbReference>
<dbReference type="PANTHER" id="PTHR22997:SF6">
    <property type="entry name" value="PIH1 DOMAIN-CONTAINING PROTEIN 2"/>
    <property type="match status" value="1"/>
</dbReference>
<evidence type="ECO:0000313" key="5">
    <source>
        <dbReference type="Proteomes" id="UP001186944"/>
    </source>
</evidence>
<gene>
    <name evidence="4" type="ORF">FSP39_008233</name>
</gene>
<protein>
    <recommendedName>
        <fullName evidence="2">PIH1 domain-containing protein 2</fullName>
    </recommendedName>
</protein>
<dbReference type="GO" id="GO:1990904">
    <property type="term" value="C:ribonucleoprotein complex"/>
    <property type="evidence" value="ECO:0007669"/>
    <property type="project" value="TreeGrafter"/>
</dbReference>
<dbReference type="InterPro" id="IPR007052">
    <property type="entry name" value="CS_dom"/>
</dbReference>
<dbReference type="Pfam" id="PF08190">
    <property type="entry name" value="PIH1"/>
    <property type="match status" value="1"/>
</dbReference>
<organism evidence="4 5">
    <name type="scientific">Pinctada imbricata</name>
    <name type="common">Atlantic pearl-oyster</name>
    <name type="synonym">Pinctada martensii</name>
    <dbReference type="NCBI Taxonomy" id="66713"/>
    <lineage>
        <taxon>Eukaryota</taxon>
        <taxon>Metazoa</taxon>
        <taxon>Spiralia</taxon>
        <taxon>Lophotrochozoa</taxon>
        <taxon>Mollusca</taxon>
        <taxon>Bivalvia</taxon>
        <taxon>Autobranchia</taxon>
        <taxon>Pteriomorphia</taxon>
        <taxon>Pterioida</taxon>
        <taxon>Pterioidea</taxon>
        <taxon>Pteriidae</taxon>
        <taxon>Pinctada</taxon>
    </lineage>
</organism>
<accession>A0AA88YVP6</accession>
<feature type="domain" description="CS" evidence="3">
    <location>
        <begin position="270"/>
        <end position="356"/>
    </location>
</feature>
<proteinExistence type="inferred from homology"/>
<dbReference type="InterPro" id="IPR050734">
    <property type="entry name" value="PIH1/Kintoun_subfamily"/>
</dbReference>
<sequence>MSQEYDKDSMMKQAQNIWTMLDEMAENNPQAYQKFINEKTKKGMEYMKPPEPHMCVQTIMLRPDQMTYFINFCCWNRVPEPKSSEDAVPVGGTTVFSDTEEDQEKFSYSAVAFNPKILEEYGRKTKYPNDRDTLVMLAIDYIQAQHNVTLSRNYTLLGESIPYKGNLRKMQKAFTGKSDQEMDEQLSELENSFGPLGPGAKDSLLNKLSNMSTGDSNYKVKTNTPGSNVMNELSGIRIPTEVQNDKKKANLIQEISTEVNEKSNNSKSVLACPKYKLSEIHVDDGGQDCLIVNIELPGVLGVRECELDISQDDLELEVPKKFFLHLKLPKEILEDEASAKFLRKSSCLKLTLPLKL</sequence>
<dbReference type="AlphaFoldDB" id="A0AA88YVP6"/>
<dbReference type="InterPro" id="IPR041442">
    <property type="entry name" value="PIH1D1/2/3_CS-like"/>
</dbReference>
<comment type="caution">
    <text evidence="4">The sequence shown here is derived from an EMBL/GenBank/DDBJ whole genome shotgun (WGS) entry which is preliminary data.</text>
</comment>
<name>A0AA88YVP6_PINIB</name>
<evidence type="ECO:0000256" key="2">
    <source>
        <dbReference type="ARBA" id="ARBA00040541"/>
    </source>
</evidence>
<dbReference type="Pfam" id="PF18201">
    <property type="entry name" value="PIH1_CS"/>
    <property type="match status" value="1"/>
</dbReference>
<reference evidence="4" key="1">
    <citation type="submission" date="2019-08" db="EMBL/GenBank/DDBJ databases">
        <title>The improved chromosome-level genome for the pearl oyster Pinctada fucata martensii using PacBio sequencing and Hi-C.</title>
        <authorList>
            <person name="Zheng Z."/>
        </authorList>
    </citation>
    <scope>NUCLEOTIDE SEQUENCE</scope>
    <source>
        <strain evidence="4">ZZ-2019</strain>
        <tissue evidence="4">Adductor muscle</tissue>
    </source>
</reference>
<keyword evidence="5" id="KW-1185">Reference proteome</keyword>
<dbReference type="InterPro" id="IPR012981">
    <property type="entry name" value="PIH1_N"/>
</dbReference>
<dbReference type="GO" id="GO:0006364">
    <property type="term" value="P:rRNA processing"/>
    <property type="evidence" value="ECO:0007669"/>
    <property type="project" value="TreeGrafter"/>
</dbReference>
<dbReference type="Proteomes" id="UP001186944">
    <property type="component" value="Unassembled WGS sequence"/>
</dbReference>
<evidence type="ECO:0000256" key="1">
    <source>
        <dbReference type="ARBA" id="ARBA00008511"/>
    </source>
</evidence>
<dbReference type="GO" id="GO:0000492">
    <property type="term" value="P:box C/D snoRNP assembly"/>
    <property type="evidence" value="ECO:0007669"/>
    <property type="project" value="TreeGrafter"/>
</dbReference>
<dbReference type="EMBL" id="VSWD01000002">
    <property type="protein sequence ID" value="KAK3107152.1"/>
    <property type="molecule type" value="Genomic_DNA"/>
</dbReference>
<dbReference type="PROSITE" id="PS51203">
    <property type="entry name" value="CS"/>
    <property type="match status" value="1"/>
</dbReference>
<dbReference type="PANTHER" id="PTHR22997">
    <property type="entry name" value="PIH1 DOMAIN-CONTAINING PROTEIN 1"/>
    <property type="match status" value="1"/>
</dbReference>
<evidence type="ECO:0000259" key="3">
    <source>
        <dbReference type="PROSITE" id="PS51203"/>
    </source>
</evidence>
<comment type="similarity">
    <text evidence="1">Belongs to the PIH1 family.</text>
</comment>
<dbReference type="GO" id="GO:0005737">
    <property type="term" value="C:cytoplasm"/>
    <property type="evidence" value="ECO:0007669"/>
    <property type="project" value="TreeGrafter"/>
</dbReference>
<dbReference type="CDD" id="cd00298">
    <property type="entry name" value="ACD_sHsps_p23-like"/>
    <property type="match status" value="1"/>
</dbReference>
<evidence type="ECO:0000313" key="4">
    <source>
        <dbReference type="EMBL" id="KAK3107152.1"/>
    </source>
</evidence>